<evidence type="ECO:0000256" key="1">
    <source>
        <dbReference type="SAM" id="MobiDB-lite"/>
    </source>
</evidence>
<dbReference type="AlphaFoldDB" id="A0AAD4ULR5"/>
<dbReference type="EMBL" id="JAKZEL010000001">
    <property type="protein sequence ID" value="KAI4548663.1"/>
    <property type="molecule type" value="Genomic_DNA"/>
</dbReference>
<organism evidence="2 3">
    <name type="scientific">Ovis ammon polii</name>
    <dbReference type="NCBI Taxonomy" id="230172"/>
    <lineage>
        <taxon>Eukaryota</taxon>
        <taxon>Metazoa</taxon>
        <taxon>Chordata</taxon>
        <taxon>Craniata</taxon>
        <taxon>Vertebrata</taxon>
        <taxon>Euteleostomi</taxon>
        <taxon>Mammalia</taxon>
        <taxon>Eutheria</taxon>
        <taxon>Laurasiatheria</taxon>
        <taxon>Artiodactyla</taxon>
        <taxon>Ruminantia</taxon>
        <taxon>Pecora</taxon>
        <taxon>Bovidae</taxon>
        <taxon>Caprinae</taxon>
        <taxon>Ovis</taxon>
    </lineage>
</organism>
<reference evidence="2" key="1">
    <citation type="submission" date="2022-03" db="EMBL/GenBank/DDBJ databases">
        <title>Genomic analyses of argali, domestic sheep and their hybrids provide insights into chromosomal evolution, heterosis and genetic basis of agronomic traits.</title>
        <authorList>
            <person name="Li M."/>
        </authorList>
    </citation>
    <scope>NUCLEOTIDE SEQUENCE</scope>
    <source>
        <strain evidence="2">CAU-MHL-2022a</strain>
        <tissue evidence="2">Skin</tissue>
    </source>
</reference>
<feature type="region of interest" description="Disordered" evidence="1">
    <location>
        <begin position="135"/>
        <end position="157"/>
    </location>
</feature>
<keyword evidence="3" id="KW-1185">Reference proteome</keyword>
<evidence type="ECO:0000313" key="2">
    <source>
        <dbReference type="EMBL" id="KAI4548663.1"/>
    </source>
</evidence>
<gene>
    <name evidence="2" type="ORF">MG293_000993</name>
</gene>
<sequence length="157" mass="17066">MRETGVRPLGQEDPLEKNSGHKRIIVIVSFKSEDVCPNVIPDNSRFLASSFIDMRTPESPHLYLHPSQLHLLQSKILSTLVCYIMSDSCDPVDCSPPGSSVHGDSPGKNTGVGCHALLQGIFLTQGIESASPASPLPCGRYNNSPPERFPDAQTRNL</sequence>
<evidence type="ECO:0000313" key="3">
    <source>
        <dbReference type="Proteomes" id="UP001214576"/>
    </source>
</evidence>
<name>A0AAD4ULR5_OVIAM</name>
<protein>
    <submittedName>
        <fullName evidence="2">Uncharacterized protein</fullName>
    </submittedName>
</protein>
<proteinExistence type="predicted"/>
<dbReference type="Proteomes" id="UP001214576">
    <property type="component" value="Unassembled WGS sequence"/>
</dbReference>
<accession>A0AAD4ULR5</accession>
<comment type="caution">
    <text evidence="2">The sequence shown here is derived from an EMBL/GenBank/DDBJ whole genome shotgun (WGS) entry which is preliminary data.</text>
</comment>